<accession>A0ABP4EZ60</accession>
<dbReference type="EMBL" id="BAAAJE010000004">
    <property type="protein sequence ID" value="GAA1133130.1"/>
    <property type="molecule type" value="Genomic_DNA"/>
</dbReference>
<gene>
    <name evidence="1" type="ORF">GCM10009606_11550</name>
</gene>
<proteinExistence type="predicted"/>
<evidence type="ECO:0000313" key="1">
    <source>
        <dbReference type="EMBL" id="GAA1133130.1"/>
    </source>
</evidence>
<comment type="caution">
    <text evidence="1">The sequence shown here is derived from an EMBL/GenBank/DDBJ whole genome shotgun (WGS) entry which is preliminary data.</text>
</comment>
<name>A0ABP4EZ60_9ACTN</name>
<evidence type="ECO:0000313" key="2">
    <source>
        <dbReference type="Proteomes" id="UP001499979"/>
    </source>
</evidence>
<dbReference type="Proteomes" id="UP001499979">
    <property type="component" value="Unassembled WGS sequence"/>
</dbReference>
<reference evidence="2" key="1">
    <citation type="journal article" date="2019" name="Int. J. Syst. Evol. Microbiol.">
        <title>The Global Catalogue of Microorganisms (GCM) 10K type strain sequencing project: providing services to taxonomists for standard genome sequencing and annotation.</title>
        <authorList>
            <consortium name="The Broad Institute Genomics Platform"/>
            <consortium name="The Broad Institute Genome Sequencing Center for Infectious Disease"/>
            <person name="Wu L."/>
            <person name="Ma J."/>
        </authorList>
    </citation>
    <scope>NUCLEOTIDE SEQUENCE [LARGE SCALE GENOMIC DNA]</scope>
    <source>
        <strain evidence="2">JCM 11813</strain>
    </source>
</reference>
<protein>
    <submittedName>
        <fullName evidence="1">Uncharacterized protein</fullName>
    </submittedName>
</protein>
<organism evidence="1 2">
    <name type="scientific">Nocardioides aquiterrae</name>
    <dbReference type="NCBI Taxonomy" id="203799"/>
    <lineage>
        <taxon>Bacteria</taxon>
        <taxon>Bacillati</taxon>
        <taxon>Actinomycetota</taxon>
        <taxon>Actinomycetes</taxon>
        <taxon>Propionibacteriales</taxon>
        <taxon>Nocardioidaceae</taxon>
        <taxon>Nocardioides</taxon>
    </lineage>
</organism>
<sequence length="120" mass="13260">MRPAQRRLVPAWTGELRFTYEHDELAPSAPIGKPAVIVQRALRASGTIIDPGQGLHTVQRAVARAFFDHSVARGYDAALLKRVRCCPPGSTQDTEQYRGLSSEKLHRDVVLRGRRSNGDG</sequence>
<keyword evidence="2" id="KW-1185">Reference proteome</keyword>